<reference evidence="2" key="2">
    <citation type="journal article" date="2014" name="ISME J.">
        <title>Microbial stratification in low pH oxic and suboxic macroscopic growths along an acid mine drainage.</title>
        <authorList>
            <person name="Mendez-Garcia C."/>
            <person name="Mesa V."/>
            <person name="Sprenger R.R."/>
            <person name="Richter M."/>
            <person name="Diez M.S."/>
            <person name="Solano J."/>
            <person name="Bargiela R."/>
            <person name="Golyshina O.V."/>
            <person name="Manteca A."/>
            <person name="Ramos J.L."/>
            <person name="Gallego J.R."/>
            <person name="Llorente I."/>
            <person name="Martins Dos Santos V.A."/>
            <person name="Jensen O.N."/>
            <person name="Pelaez A.I."/>
            <person name="Sanchez J."/>
            <person name="Ferrer M."/>
        </authorList>
    </citation>
    <scope>NUCLEOTIDE SEQUENCE</scope>
</reference>
<sequence length="198" mass="22437">MAGLPTELDPEGEEAKRFDLLVLNLQLAMLRLEPGFARLRDQVKELAGLLEEKSAIPMVREQMVLIQDVQTDAWWQDVTVPMLEGMRRRLRDLIKLIEKQKRKPIYTDFEDEMGGEMPVALPGFGQGTDYTKFRAKAQAFLRAHQDHVAIRKLRMNKPLTAADLAELQRMLADNGVGAADDIRRAAEESHGLGLFVRS</sequence>
<accession>T1BNI8</accession>
<dbReference type="AlphaFoldDB" id="T1BNI8"/>
<protein>
    <submittedName>
        <fullName evidence="2">Type III restriction enzyme, res subunit</fullName>
    </submittedName>
</protein>
<feature type="domain" description="EcoEI R protein C-terminal" evidence="1">
    <location>
        <begin position="132"/>
        <end position="197"/>
    </location>
</feature>
<feature type="non-terminal residue" evidence="2">
    <location>
        <position position="198"/>
    </location>
</feature>
<organism evidence="2">
    <name type="scientific">mine drainage metagenome</name>
    <dbReference type="NCBI Taxonomy" id="410659"/>
    <lineage>
        <taxon>unclassified sequences</taxon>
        <taxon>metagenomes</taxon>
        <taxon>ecological metagenomes</taxon>
    </lineage>
</organism>
<evidence type="ECO:0000259" key="1">
    <source>
        <dbReference type="Pfam" id="PF08463"/>
    </source>
</evidence>
<dbReference type="GO" id="GO:0005829">
    <property type="term" value="C:cytosol"/>
    <property type="evidence" value="ECO:0007669"/>
    <property type="project" value="TreeGrafter"/>
</dbReference>
<dbReference type="InterPro" id="IPR050742">
    <property type="entry name" value="Helicase_Restrict-Modif_Enz"/>
</dbReference>
<dbReference type="Pfam" id="PF08463">
    <property type="entry name" value="EcoEI_R_C"/>
    <property type="match status" value="1"/>
</dbReference>
<dbReference type="GO" id="GO:0003824">
    <property type="term" value="F:catalytic activity"/>
    <property type="evidence" value="ECO:0007669"/>
    <property type="project" value="InterPro"/>
</dbReference>
<dbReference type="PANTHER" id="PTHR47396:SF1">
    <property type="entry name" value="ATP-DEPENDENT HELICASE IRC3-RELATED"/>
    <property type="match status" value="1"/>
</dbReference>
<dbReference type="EMBL" id="AUZY01002810">
    <property type="protein sequence ID" value="EQD71377.1"/>
    <property type="molecule type" value="Genomic_DNA"/>
</dbReference>
<dbReference type="GO" id="GO:0006304">
    <property type="term" value="P:DNA modification"/>
    <property type="evidence" value="ECO:0007669"/>
    <property type="project" value="InterPro"/>
</dbReference>
<comment type="caution">
    <text evidence="2">The sequence shown here is derived from an EMBL/GenBank/DDBJ whole genome shotgun (WGS) entry which is preliminary data.</text>
</comment>
<reference evidence="2" key="1">
    <citation type="submission" date="2013-08" db="EMBL/GenBank/DDBJ databases">
        <authorList>
            <person name="Mendez C."/>
            <person name="Richter M."/>
            <person name="Ferrer M."/>
            <person name="Sanchez J."/>
        </authorList>
    </citation>
    <scope>NUCLEOTIDE SEQUENCE</scope>
</reference>
<dbReference type="PANTHER" id="PTHR47396">
    <property type="entry name" value="TYPE I RESTRICTION ENZYME ECOKI R PROTEIN"/>
    <property type="match status" value="1"/>
</dbReference>
<proteinExistence type="predicted"/>
<dbReference type="GO" id="GO:0003677">
    <property type="term" value="F:DNA binding"/>
    <property type="evidence" value="ECO:0007669"/>
    <property type="project" value="InterPro"/>
</dbReference>
<evidence type="ECO:0000313" key="2">
    <source>
        <dbReference type="EMBL" id="EQD71377.1"/>
    </source>
</evidence>
<gene>
    <name evidence="2" type="ORF">B1B_04496</name>
</gene>
<name>T1BNI8_9ZZZZ</name>
<dbReference type="InterPro" id="IPR013670">
    <property type="entry name" value="EcoEI_R_C_dom"/>
</dbReference>